<name>A0A429ZWT9_9ENTE</name>
<evidence type="ECO:0000313" key="1">
    <source>
        <dbReference type="EMBL" id="RST98267.1"/>
    </source>
</evidence>
<keyword evidence="2" id="KW-1185">Reference proteome</keyword>
<protein>
    <submittedName>
        <fullName evidence="1">Uncharacterized protein</fullName>
    </submittedName>
</protein>
<accession>A0A429ZWT9</accession>
<dbReference type="AlphaFoldDB" id="A0A429ZWT9"/>
<organism evidence="1 2">
    <name type="scientific">Vagococcus vulneris</name>
    <dbReference type="NCBI Taxonomy" id="1977869"/>
    <lineage>
        <taxon>Bacteria</taxon>
        <taxon>Bacillati</taxon>
        <taxon>Bacillota</taxon>
        <taxon>Bacilli</taxon>
        <taxon>Lactobacillales</taxon>
        <taxon>Enterococcaceae</taxon>
        <taxon>Vagococcus</taxon>
    </lineage>
</organism>
<dbReference type="RefSeq" id="WP_125984246.1">
    <property type="nucleotide sequence ID" value="NZ_NGJS01000011.1"/>
</dbReference>
<dbReference type="Proteomes" id="UP000287857">
    <property type="component" value="Unassembled WGS sequence"/>
</dbReference>
<evidence type="ECO:0000313" key="2">
    <source>
        <dbReference type="Proteomes" id="UP000287857"/>
    </source>
</evidence>
<proteinExistence type="predicted"/>
<reference evidence="1 2" key="1">
    <citation type="submission" date="2017-05" db="EMBL/GenBank/DDBJ databases">
        <title>Vagococcus spp. assemblies.</title>
        <authorList>
            <person name="Gulvik C.A."/>
        </authorList>
    </citation>
    <scope>NUCLEOTIDE SEQUENCE [LARGE SCALE GENOMIC DNA]</scope>
    <source>
        <strain evidence="1 2">SS1995</strain>
    </source>
</reference>
<dbReference type="OrthoDB" id="9975975at2"/>
<gene>
    <name evidence="1" type="ORF">CBF37_08110</name>
</gene>
<comment type="caution">
    <text evidence="1">The sequence shown here is derived from an EMBL/GenBank/DDBJ whole genome shotgun (WGS) entry which is preliminary data.</text>
</comment>
<sequence>MECNPFKPLTCKSGVNISQPIARETIEVWDPIQKCKVIRYKDELLKELYRDLTIDINPKEPFEFVGRIDGPPLTQYRNQNLRNY</sequence>
<dbReference type="EMBL" id="NGJS01000011">
    <property type="protein sequence ID" value="RST98267.1"/>
    <property type="molecule type" value="Genomic_DNA"/>
</dbReference>